<organism evidence="5 6">
    <name type="scientific">Rhodocyclus tenuis</name>
    <name type="common">Rhodospirillum tenue</name>
    <dbReference type="NCBI Taxonomy" id="1066"/>
    <lineage>
        <taxon>Bacteria</taxon>
        <taxon>Pseudomonadati</taxon>
        <taxon>Pseudomonadota</taxon>
        <taxon>Betaproteobacteria</taxon>
        <taxon>Rhodocyclales</taxon>
        <taxon>Rhodocyclaceae</taxon>
        <taxon>Rhodocyclus</taxon>
    </lineage>
</organism>
<dbReference type="SMART" id="SM00671">
    <property type="entry name" value="SEL1"/>
    <property type="match status" value="2"/>
</dbReference>
<dbReference type="Gene3D" id="1.10.530.10">
    <property type="match status" value="1"/>
</dbReference>
<dbReference type="GO" id="GO:0000270">
    <property type="term" value="P:peptidoglycan metabolic process"/>
    <property type="evidence" value="ECO:0007669"/>
    <property type="project" value="InterPro"/>
</dbReference>
<gene>
    <name evidence="5" type="ORF">GGD90_002584</name>
</gene>
<dbReference type="PANTHER" id="PTHR37423">
    <property type="entry name" value="SOLUBLE LYTIC MUREIN TRANSGLYCOSYLASE-RELATED"/>
    <property type="match status" value="1"/>
</dbReference>
<comment type="caution">
    <text evidence="5">The sequence shown here is derived from an EMBL/GenBank/DDBJ whole genome shotgun (WGS) entry which is preliminary data.</text>
</comment>
<dbReference type="Pfam" id="PF08238">
    <property type="entry name" value="Sel1"/>
    <property type="match status" value="2"/>
</dbReference>
<feature type="chain" id="PRO_5032815972" evidence="3">
    <location>
        <begin position="32"/>
        <end position="296"/>
    </location>
</feature>
<protein>
    <submittedName>
        <fullName evidence="5">TPR repeat protein</fullName>
    </submittedName>
</protein>
<feature type="region of interest" description="Disordered" evidence="2">
    <location>
        <begin position="276"/>
        <end position="296"/>
    </location>
</feature>
<name>A0A840G760_RHOTE</name>
<keyword evidence="3" id="KW-0732">Signal</keyword>
<accession>A0A840G760</accession>
<dbReference type="InterPro" id="IPR011990">
    <property type="entry name" value="TPR-like_helical_dom_sf"/>
</dbReference>
<dbReference type="InterPro" id="IPR008258">
    <property type="entry name" value="Transglycosylase_SLT_dom_1"/>
</dbReference>
<proteinExistence type="inferred from homology"/>
<dbReference type="Gene3D" id="1.25.40.10">
    <property type="entry name" value="Tetratricopeptide repeat domain"/>
    <property type="match status" value="1"/>
</dbReference>
<dbReference type="SUPFAM" id="SSF53955">
    <property type="entry name" value="Lysozyme-like"/>
    <property type="match status" value="1"/>
</dbReference>
<dbReference type="Pfam" id="PF01464">
    <property type="entry name" value="SLT"/>
    <property type="match status" value="1"/>
</dbReference>
<evidence type="ECO:0000256" key="2">
    <source>
        <dbReference type="SAM" id="MobiDB-lite"/>
    </source>
</evidence>
<evidence type="ECO:0000313" key="5">
    <source>
        <dbReference type="EMBL" id="MBB4248193.1"/>
    </source>
</evidence>
<dbReference type="InterPro" id="IPR000189">
    <property type="entry name" value="Transglyc_AS"/>
</dbReference>
<dbReference type="CDD" id="cd00254">
    <property type="entry name" value="LT-like"/>
    <property type="match status" value="1"/>
</dbReference>
<keyword evidence="6" id="KW-1185">Reference proteome</keyword>
<dbReference type="SUPFAM" id="SSF81901">
    <property type="entry name" value="HCP-like"/>
    <property type="match status" value="1"/>
</dbReference>
<reference evidence="5 6" key="1">
    <citation type="submission" date="2020-08" db="EMBL/GenBank/DDBJ databases">
        <title>Genome sequencing of Purple Non-Sulfur Bacteria from various extreme environments.</title>
        <authorList>
            <person name="Mayer M."/>
        </authorList>
    </citation>
    <scope>NUCLEOTIDE SEQUENCE [LARGE SCALE GENOMIC DNA]</scope>
    <source>
        <strain evidence="5 6">2761</strain>
    </source>
</reference>
<dbReference type="PANTHER" id="PTHR37423:SF2">
    <property type="entry name" value="MEMBRANE-BOUND LYTIC MUREIN TRANSGLYCOSYLASE C"/>
    <property type="match status" value="1"/>
</dbReference>
<dbReference type="GO" id="GO:0016020">
    <property type="term" value="C:membrane"/>
    <property type="evidence" value="ECO:0007669"/>
    <property type="project" value="InterPro"/>
</dbReference>
<dbReference type="InterPro" id="IPR023346">
    <property type="entry name" value="Lysozyme-like_dom_sf"/>
</dbReference>
<dbReference type="PROSITE" id="PS00922">
    <property type="entry name" value="TRANSGLYCOSYLASE"/>
    <property type="match status" value="1"/>
</dbReference>
<comment type="similarity">
    <text evidence="1">Belongs to the transglycosylase Slt family.</text>
</comment>
<dbReference type="GO" id="GO:0008933">
    <property type="term" value="F:peptidoglycan lytic transglycosylase activity"/>
    <property type="evidence" value="ECO:0007669"/>
    <property type="project" value="InterPro"/>
</dbReference>
<dbReference type="OrthoDB" id="9815002at2"/>
<dbReference type="PROSITE" id="PS51257">
    <property type="entry name" value="PROKAR_LIPOPROTEIN"/>
    <property type="match status" value="1"/>
</dbReference>
<feature type="domain" description="Transglycosylase SLT" evidence="4">
    <location>
        <begin position="157"/>
        <end position="248"/>
    </location>
</feature>
<dbReference type="Proteomes" id="UP000587070">
    <property type="component" value="Unassembled WGS sequence"/>
</dbReference>
<feature type="signal peptide" evidence="3">
    <location>
        <begin position="1"/>
        <end position="31"/>
    </location>
</feature>
<evidence type="ECO:0000256" key="3">
    <source>
        <dbReference type="SAM" id="SignalP"/>
    </source>
</evidence>
<dbReference type="AlphaFoldDB" id="A0A840G760"/>
<dbReference type="RefSeq" id="WP_153117206.1">
    <property type="nucleotide sequence ID" value="NZ_JACIGE010000009.1"/>
</dbReference>
<dbReference type="EMBL" id="JACIGE010000009">
    <property type="protein sequence ID" value="MBB4248193.1"/>
    <property type="molecule type" value="Genomic_DNA"/>
</dbReference>
<evidence type="ECO:0000259" key="4">
    <source>
        <dbReference type="Pfam" id="PF01464"/>
    </source>
</evidence>
<evidence type="ECO:0000313" key="6">
    <source>
        <dbReference type="Proteomes" id="UP000587070"/>
    </source>
</evidence>
<evidence type="ECO:0000256" key="1">
    <source>
        <dbReference type="ARBA" id="ARBA00007734"/>
    </source>
</evidence>
<sequence length="296" mass="32590">MHSARQSSSQLARRAFATLLVMAACAEPAFAGPDSSLRASALRLEARDFERGNGVSRDPAKAVQLYCEAARLGDLEAQYELGWMYANGRGIARDDATAAYFFTMAAKQGDKLSQRMLRQVGDPVSKPPACLFDSEGSDLVDAAPPEQRKLMDIVLKLAPDYGVQPRLAMAIIRAESNFNPGAVSPKNAQGLMQLIPETAERFNVRKPFDPEQNIRGGLSYLRWLLAYFQGDVALVAAAYNAGEGTVERFHGIPPFPETRGYVQRIREIFKREDHPFDAGITAPSPELPKISSRRLM</sequence>
<dbReference type="InterPro" id="IPR006597">
    <property type="entry name" value="Sel1-like"/>
</dbReference>